<evidence type="ECO:0000256" key="1">
    <source>
        <dbReference type="SAM" id="MobiDB-lite"/>
    </source>
</evidence>
<feature type="region of interest" description="Disordered" evidence="1">
    <location>
        <begin position="201"/>
        <end position="257"/>
    </location>
</feature>
<gene>
    <name evidence="4" type="ORF">Tco_0750460</name>
</gene>
<dbReference type="InterPro" id="IPR014712">
    <property type="entry name" value="ANTH_dom_sf"/>
</dbReference>
<name>A0ABQ4Z1B7_9ASTR</name>
<comment type="caution">
    <text evidence="4">The sequence shown here is derived from an EMBL/GenBank/DDBJ whole genome shotgun (WGS) entry which is preliminary data.</text>
</comment>
<dbReference type="Gene3D" id="1.20.58.150">
    <property type="entry name" value="ANTH domain"/>
    <property type="match status" value="1"/>
</dbReference>
<organism evidence="4 5">
    <name type="scientific">Tanacetum coccineum</name>
    <dbReference type="NCBI Taxonomy" id="301880"/>
    <lineage>
        <taxon>Eukaryota</taxon>
        <taxon>Viridiplantae</taxon>
        <taxon>Streptophyta</taxon>
        <taxon>Embryophyta</taxon>
        <taxon>Tracheophyta</taxon>
        <taxon>Spermatophyta</taxon>
        <taxon>Magnoliopsida</taxon>
        <taxon>eudicotyledons</taxon>
        <taxon>Gunneridae</taxon>
        <taxon>Pentapetalae</taxon>
        <taxon>asterids</taxon>
        <taxon>campanulids</taxon>
        <taxon>Asterales</taxon>
        <taxon>Asteraceae</taxon>
        <taxon>Asteroideae</taxon>
        <taxon>Anthemideae</taxon>
        <taxon>Anthemidinae</taxon>
        <taxon>Tanacetum</taxon>
    </lineage>
</organism>
<feature type="compositionally biased region" description="Polar residues" evidence="1">
    <location>
        <begin position="387"/>
        <end position="396"/>
    </location>
</feature>
<keyword evidence="5" id="KW-1185">Reference proteome</keyword>
<evidence type="ECO:0000313" key="5">
    <source>
        <dbReference type="Proteomes" id="UP001151760"/>
    </source>
</evidence>
<reference evidence="4" key="2">
    <citation type="submission" date="2022-01" db="EMBL/GenBank/DDBJ databases">
        <authorList>
            <person name="Yamashiro T."/>
            <person name="Shiraishi A."/>
            <person name="Satake H."/>
            <person name="Nakayama K."/>
        </authorList>
    </citation>
    <scope>NUCLEOTIDE SEQUENCE</scope>
</reference>
<protein>
    <submittedName>
        <fullName evidence="4">IQ-DOMAIN 1-like protein</fullName>
    </submittedName>
</protein>
<dbReference type="PANTHER" id="PTHR33116">
    <property type="entry name" value="REVERSE TRANSCRIPTASE ZINC-BINDING DOMAIN-CONTAINING PROTEIN-RELATED-RELATED"/>
    <property type="match status" value="1"/>
</dbReference>
<proteinExistence type="predicted"/>
<reference evidence="4" key="1">
    <citation type="journal article" date="2022" name="Int. J. Mol. Sci.">
        <title>Draft Genome of Tanacetum Coccineum: Genomic Comparison of Closely Related Tanacetum-Family Plants.</title>
        <authorList>
            <person name="Yamashiro T."/>
            <person name="Shiraishi A."/>
            <person name="Nakayama K."/>
            <person name="Satake H."/>
        </authorList>
    </citation>
    <scope>NUCLEOTIDE SEQUENCE</scope>
</reference>
<dbReference type="InterPro" id="IPR011417">
    <property type="entry name" value="ANTH_dom"/>
</dbReference>
<dbReference type="Pfam" id="PF07651">
    <property type="entry name" value="ANTH"/>
    <property type="match status" value="1"/>
</dbReference>
<sequence>MEEAPFFIFLLYAFQGSVNAGCLKREWSDGNNLTLLHVLKCFFHASGLKINLNKSKIMRINVESAQVIQAAAKLGCLILKCSFYYLGTRVRGSMTRIPSMAKNSFEKVKDSGFPNVKSKTISIGGRLTLLKSVLGSIPVFPMSIFKVLSKVLHILKSIISHFFNGHDPGSKKASWVKWNNVLTDKKRGELVMGKKGNWFSSLKRTLSPSSKQKKSQKSENNGFEEQHPLPPVPEFVANVGGSTESHPFPPPEESQINSRRIRMSEENQALQRQLRAKEMASMQNGDEWNDSVQSKEEMEAKLLSKYEATMRRERAMAYSFSHQQPWKKSAGATNMLFMDPTNPQWGWSWSERYMSRGDKEPQNDNASVKSGITITKSEIAKSYARHQLNSAPTTPRSKAGGPLASRKPKPSPSPRAFGSRLEEDPDDDAKSVLSVKSEVNRRHSVTGSTGPAKSAKVKPRGQGLSENNGGSVKKHLNFQAKPRRHSGPPKVETTIMSSFSVMSLGKRSGCGGYHREDFSGGGCLGGVTDGGEGGGAPPNRPDELFRQYTGTAIASPYLLRFQGVSKYWNNMLKEPYFMKLRSRRTIILPLREALTLIDDNVPTDDTPHSVLKRCCPLENLWRINAIVWVIRTFNGIVLLAYRSTTMILYNLFTGASKKLPCPPISCTRHGYGFGYGASPDDLKIVRCIRFEHLVGYTFCKWIIALAYYEAVPSDRTSMLMIWKELYLPVRSKKVYRWSETELLETRSDRKKGWECFTAENGGGIGCFRDIYSRRGDKDTVSRPTGETVMNIAWYNALIVTEVFLSNRICVVTNNSLVMVNIMSLVESNRCFGRSSGKISRSPEEPRLVVNVSNGMPCLGFLRLKLRKASDPIIYVQRTRELDTPELFGQLSALQQFLYSVLAARSVASESVKVYKAISEGTQNSVDKFFEMKQYDAAIAMDIYKRAVMQAFPVFIFAVAGKVAGTIDVTIRVDNNKAKPSSRIEDLFKDSPSLIQPNVEWVILFNRAGNMFNLGTDAELAGLIATTTLTDLQNKIENTFRSEIRRAKEDSNSETASNKLVKECSLNSKTKDVYAIKYKMSKAKERCRAYFRSLHSLLQVLSKDDLKGTRIEHGFKRAFMSLFGQDVDTFTSTMLLNVDQRQKATYKDEFQEDGSMAAFWVVHHFRDTLLSNTWVKLRSLFAENTSSKTSMKKMNKRQIQTQESKIDTGKAVDADLVVTKINRTYSTCKKIQQVREMITYADDV</sequence>
<feature type="signal peptide" evidence="2">
    <location>
        <begin position="1"/>
        <end position="20"/>
    </location>
</feature>
<dbReference type="EMBL" id="BQNB010010936">
    <property type="protein sequence ID" value="GJS83919.1"/>
    <property type="molecule type" value="Genomic_DNA"/>
</dbReference>
<evidence type="ECO:0000256" key="2">
    <source>
        <dbReference type="SAM" id="SignalP"/>
    </source>
</evidence>
<evidence type="ECO:0000259" key="3">
    <source>
        <dbReference type="Pfam" id="PF07651"/>
    </source>
</evidence>
<accession>A0ABQ4Z1B7</accession>
<feature type="domain" description="AP180 N-terminal homology (ANTH)" evidence="3">
    <location>
        <begin position="902"/>
        <end position="953"/>
    </location>
</feature>
<dbReference type="Proteomes" id="UP001151760">
    <property type="component" value="Unassembled WGS sequence"/>
</dbReference>
<dbReference type="PANTHER" id="PTHR33116:SF79">
    <property type="entry name" value="REVERSE TRANSCRIPTASE DOMAIN, ZINC FINGER, CCHC-TYPE-RELATED"/>
    <property type="match status" value="1"/>
</dbReference>
<feature type="region of interest" description="Disordered" evidence="1">
    <location>
        <begin position="385"/>
        <end position="473"/>
    </location>
</feature>
<keyword evidence="2" id="KW-0732">Signal</keyword>
<feature type="chain" id="PRO_5045907740" evidence="2">
    <location>
        <begin position="21"/>
        <end position="1243"/>
    </location>
</feature>
<dbReference type="SUPFAM" id="SSF89009">
    <property type="entry name" value="GAT-like domain"/>
    <property type="match status" value="1"/>
</dbReference>
<evidence type="ECO:0000313" key="4">
    <source>
        <dbReference type="EMBL" id="GJS83919.1"/>
    </source>
</evidence>